<evidence type="ECO:0000313" key="3">
    <source>
        <dbReference type="EMBL" id="ESO90315.1"/>
    </source>
</evidence>
<dbReference type="GeneID" id="20232264"/>
<dbReference type="InterPro" id="IPR051363">
    <property type="entry name" value="RLR_Helicase"/>
</dbReference>
<dbReference type="CDD" id="cd15804">
    <property type="entry name" value="RLR_C"/>
    <property type="match status" value="1"/>
</dbReference>
<dbReference type="KEGG" id="lgi:LOTGIDRAFT_123569"/>
<organism evidence="3 4">
    <name type="scientific">Lottia gigantea</name>
    <name type="common">Giant owl limpet</name>
    <dbReference type="NCBI Taxonomy" id="225164"/>
    <lineage>
        <taxon>Eukaryota</taxon>
        <taxon>Metazoa</taxon>
        <taxon>Spiralia</taxon>
        <taxon>Lophotrochozoa</taxon>
        <taxon>Mollusca</taxon>
        <taxon>Gastropoda</taxon>
        <taxon>Patellogastropoda</taxon>
        <taxon>Lottioidea</taxon>
        <taxon>Lottiidae</taxon>
        <taxon>Lottia</taxon>
    </lineage>
</organism>
<dbReference type="Gene3D" id="3.40.50.300">
    <property type="entry name" value="P-loop containing nucleotide triphosphate hydrolases"/>
    <property type="match status" value="1"/>
</dbReference>
<dbReference type="RefSeq" id="XP_009058987.1">
    <property type="nucleotide sequence ID" value="XM_009060739.1"/>
</dbReference>
<dbReference type="OMA" id="WINEDTE"/>
<dbReference type="GO" id="GO:0005737">
    <property type="term" value="C:cytoplasm"/>
    <property type="evidence" value="ECO:0007669"/>
    <property type="project" value="TreeGrafter"/>
</dbReference>
<dbReference type="InterPro" id="IPR021673">
    <property type="entry name" value="RLR_CTR"/>
</dbReference>
<dbReference type="InterPro" id="IPR038557">
    <property type="entry name" value="RLR_C_sf"/>
</dbReference>
<protein>
    <recommendedName>
        <fullName evidence="5">RNA helicase</fullName>
    </recommendedName>
</protein>
<evidence type="ECO:0008006" key="5">
    <source>
        <dbReference type="Google" id="ProtNLM"/>
    </source>
</evidence>
<dbReference type="HOGENOM" id="CLU_1053626_0_0_1"/>
<dbReference type="STRING" id="225164.V4A5N5"/>
<dbReference type="AlphaFoldDB" id="V4A5N5"/>
<dbReference type="PROSITE" id="PS51194">
    <property type="entry name" value="HELICASE_CTER"/>
    <property type="match status" value="1"/>
</dbReference>
<dbReference type="PROSITE" id="PS51789">
    <property type="entry name" value="RLR_CTR"/>
    <property type="match status" value="1"/>
</dbReference>
<feature type="domain" description="Helicase C-terminal" evidence="1">
    <location>
        <begin position="1"/>
        <end position="98"/>
    </location>
</feature>
<reference evidence="3 4" key="1">
    <citation type="journal article" date="2013" name="Nature">
        <title>Insights into bilaterian evolution from three spiralian genomes.</title>
        <authorList>
            <person name="Simakov O."/>
            <person name="Marletaz F."/>
            <person name="Cho S.J."/>
            <person name="Edsinger-Gonzales E."/>
            <person name="Havlak P."/>
            <person name="Hellsten U."/>
            <person name="Kuo D.H."/>
            <person name="Larsson T."/>
            <person name="Lv J."/>
            <person name="Arendt D."/>
            <person name="Savage R."/>
            <person name="Osoegawa K."/>
            <person name="de Jong P."/>
            <person name="Grimwood J."/>
            <person name="Chapman J.A."/>
            <person name="Shapiro H."/>
            <person name="Aerts A."/>
            <person name="Otillar R.P."/>
            <person name="Terry A.Y."/>
            <person name="Boore J.L."/>
            <person name="Grigoriev I.V."/>
            <person name="Lindberg D.R."/>
            <person name="Seaver E.C."/>
            <person name="Weisblat D.A."/>
            <person name="Putnam N.H."/>
            <person name="Rokhsar D.S."/>
        </authorList>
    </citation>
    <scope>NUCLEOTIDE SEQUENCE [LARGE SCALE GENOMIC DNA]</scope>
</reference>
<dbReference type="Pfam" id="PF11648">
    <property type="entry name" value="RIG-I_C-RD"/>
    <property type="match status" value="1"/>
</dbReference>
<proteinExistence type="predicted"/>
<gene>
    <name evidence="3" type="ORF">LOTGIDRAFT_123569</name>
</gene>
<sequence length="288" mass="33629">MTQNEQDAAIERFRSGETKFLVATSVAEEGMDIPDCNIVIRYNHVGNEITTVQTRGRSRKRGGTSLLLGVEEVLQREILNIGRSKMMDDAILQFRRMSLPKVKKQIKDHQEKIIQDEELKEEVSKGNQKNKINSHFQLLCFKCKELTINNEFIKTINKTHHVVTDPEFRSKLYLRSDQSPRNPFDGIQITGKIYCKECNNHLGVMFRYKGIMFPSIRMEGFQIVTSTGQPMMRKKWKDLPFMVKEMSHEDYLGMISSRRETRNPERRDNDVIVPTCQDNQFEEDMDET</sequence>
<accession>V4A5N5</accession>
<dbReference type="Gene3D" id="2.170.150.30">
    <property type="entry name" value="RIG-I-like receptor, C-terminal regulatory domain"/>
    <property type="match status" value="1"/>
</dbReference>
<dbReference type="EMBL" id="KB202444">
    <property type="protein sequence ID" value="ESO90315.1"/>
    <property type="molecule type" value="Genomic_DNA"/>
</dbReference>
<keyword evidence="4" id="KW-1185">Reference proteome</keyword>
<evidence type="ECO:0000313" key="4">
    <source>
        <dbReference type="Proteomes" id="UP000030746"/>
    </source>
</evidence>
<dbReference type="Proteomes" id="UP000030746">
    <property type="component" value="Unassembled WGS sequence"/>
</dbReference>
<evidence type="ECO:0000259" key="2">
    <source>
        <dbReference type="PROSITE" id="PS51789"/>
    </source>
</evidence>
<dbReference type="InterPro" id="IPR027417">
    <property type="entry name" value="P-loop_NTPase"/>
</dbReference>
<dbReference type="SUPFAM" id="SSF52540">
    <property type="entry name" value="P-loop containing nucleoside triphosphate hydrolases"/>
    <property type="match status" value="1"/>
</dbReference>
<evidence type="ECO:0000259" key="1">
    <source>
        <dbReference type="PROSITE" id="PS51194"/>
    </source>
</evidence>
<dbReference type="PANTHER" id="PTHR14074:SF16">
    <property type="entry name" value="ANTIVIRAL INNATE IMMUNE RESPONSE RECEPTOR RIG-I"/>
    <property type="match status" value="1"/>
</dbReference>
<dbReference type="Pfam" id="PF00271">
    <property type="entry name" value="Helicase_C"/>
    <property type="match status" value="1"/>
</dbReference>
<feature type="domain" description="RLR CTR" evidence="2">
    <location>
        <begin position="124"/>
        <end position="253"/>
    </location>
</feature>
<dbReference type="PANTHER" id="PTHR14074">
    <property type="entry name" value="HELICASE WITH DEATH DOMAIN-RELATED"/>
    <property type="match status" value="1"/>
</dbReference>
<dbReference type="OrthoDB" id="416741at2759"/>
<name>V4A5N5_LOTGI</name>
<dbReference type="SMART" id="SM00490">
    <property type="entry name" value="HELICc"/>
    <property type="match status" value="1"/>
</dbReference>
<dbReference type="InterPro" id="IPR001650">
    <property type="entry name" value="Helicase_C-like"/>
</dbReference>
<dbReference type="CTD" id="20232264"/>